<evidence type="ECO:0000313" key="3">
    <source>
        <dbReference type="EMBL" id="MDO7786769.1"/>
    </source>
</evidence>
<reference evidence="3" key="2">
    <citation type="submission" date="2023-03" db="EMBL/GenBank/DDBJ databases">
        <authorList>
            <person name="Zhang Z."/>
        </authorList>
    </citation>
    <scope>NUCLEOTIDE SEQUENCE</scope>
    <source>
        <strain evidence="3">DSA</strain>
    </source>
</reference>
<proteinExistence type="inferred from homology"/>
<dbReference type="RefSeq" id="WP_304541873.1">
    <property type="nucleotide sequence ID" value="NZ_JARPTC010000007.1"/>
</dbReference>
<comment type="caution">
    <text evidence="3">The sequence shown here is derived from an EMBL/GenBank/DDBJ whole genome shotgun (WGS) entry which is preliminary data.</text>
</comment>
<dbReference type="AlphaFoldDB" id="A0AAW7ZAT8"/>
<dbReference type="EMBL" id="JARPTC010000007">
    <property type="protein sequence ID" value="MDO7786769.1"/>
    <property type="molecule type" value="Genomic_DNA"/>
</dbReference>
<name>A0AAW7ZAT8_9FIRM</name>
<dbReference type="PANTHER" id="PTHR30005:SF0">
    <property type="entry name" value="RETROGRADE REGULATION PROTEIN 2"/>
    <property type="match status" value="1"/>
</dbReference>
<organism evidence="3 4">
    <name type="scientific">Desulforamulus aquiferis</name>
    <dbReference type="NCBI Taxonomy" id="1397668"/>
    <lineage>
        <taxon>Bacteria</taxon>
        <taxon>Bacillati</taxon>
        <taxon>Bacillota</taxon>
        <taxon>Clostridia</taxon>
        <taxon>Eubacteriales</taxon>
        <taxon>Peptococcaceae</taxon>
        <taxon>Desulforamulus</taxon>
    </lineage>
</organism>
<evidence type="ECO:0000256" key="1">
    <source>
        <dbReference type="ARBA" id="ARBA00007125"/>
    </source>
</evidence>
<protein>
    <submittedName>
        <fullName evidence="3">HD domain-containing protein</fullName>
    </submittedName>
</protein>
<dbReference type="PANTHER" id="PTHR30005">
    <property type="entry name" value="EXOPOLYPHOSPHATASE"/>
    <property type="match status" value="1"/>
</dbReference>
<dbReference type="Gene3D" id="1.10.3210.10">
    <property type="entry name" value="Hypothetical protein af1432"/>
    <property type="match status" value="1"/>
</dbReference>
<accession>A0AAW7ZAT8</accession>
<keyword evidence="4" id="KW-1185">Reference proteome</keyword>
<dbReference type="SUPFAM" id="SSF109604">
    <property type="entry name" value="HD-domain/PDEase-like"/>
    <property type="match status" value="1"/>
</dbReference>
<evidence type="ECO:0000313" key="4">
    <source>
        <dbReference type="Proteomes" id="UP001172911"/>
    </source>
</evidence>
<sequence length="226" mass="26064">MDNALHLEMVLSLGEKYQYDQFHARNVERLAISIFDLLKEIHGMGEAELTLLRHGALLHDIGQYISIKKHHKHSAYLINYDVTFEKYPEQERFILSLLVQNHRKSVKIEESGLQRPRKMILSYLIAILRIADALDYFHRGNASVMRVVINNSECIFEIEGVDVQSLKEQLKKKSDFFKKVFGYKAVFVNYSEETNIIPEAHEDAPDDKVQCAEGTRGQVLCPATEN</sequence>
<dbReference type="InterPro" id="IPR003607">
    <property type="entry name" value="HD/PDEase_dom"/>
</dbReference>
<dbReference type="InterPro" id="IPR050273">
    <property type="entry name" value="GppA/Ppx_hydrolase"/>
</dbReference>
<feature type="domain" description="Ppx/GppA phosphatase C-terminal" evidence="2">
    <location>
        <begin position="10"/>
        <end position="158"/>
    </location>
</feature>
<dbReference type="Pfam" id="PF21447">
    <property type="entry name" value="Ppx-GppA_III"/>
    <property type="match status" value="1"/>
</dbReference>
<dbReference type="InterPro" id="IPR048950">
    <property type="entry name" value="Ppx_GppA_C"/>
</dbReference>
<gene>
    <name evidence="3" type="ORF">P6N53_05985</name>
</gene>
<reference evidence="3" key="1">
    <citation type="journal article" date="2023" name="J. Hazard. Mater.">
        <title>Anaerobic biodegradation of pyrene and benzo[a]pyrene by a new sulfate-reducing Desulforamulus aquiferis strain DSA.</title>
        <authorList>
            <person name="Zhang Z."/>
            <person name="Sun J."/>
            <person name="Gong X."/>
            <person name="Wang C."/>
            <person name="Wang H."/>
        </authorList>
    </citation>
    <scope>NUCLEOTIDE SEQUENCE</scope>
    <source>
        <strain evidence="3">DSA</strain>
    </source>
</reference>
<dbReference type="Proteomes" id="UP001172911">
    <property type="component" value="Unassembled WGS sequence"/>
</dbReference>
<dbReference type="CDD" id="cd00077">
    <property type="entry name" value="HDc"/>
    <property type="match status" value="1"/>
</dbReference>
<comment type="similarity">
    <text evidence="1">Belongs to the GppA/Ppx family.</text>
</comment>
<evidence type="ECO:0000259" key="2">
    <source>
        <dbReference type="Pfam" id="PF21447"/>
    </source>
</evidence>